<dbReference type="PANTHER" id="PTHR39186:SF1">
    <property type="entry name" value="DUF2071 DOMAIN-CONTAINING PROTEIN"/>
    <property type="match status" value="1"/>
</dbReference>
<dbReference type="InterPro" id="IPR018644">
    <property type="entry name" value="DUF2071"/>
</dbReference>
<dbReference type="SUPFAM" id="SSF160104">
    <property type="entry name" value="Acetoacetate decarboxylase-like"/>
    <property type="match status" value="1"/>
</dbReference>
<dbReference type="AlphaFoldDB" id="A0A4D6GXM5"/>
<reference evidence="1" key="3">
    <citation type="journal article" name="MicrobiologyOpen">
        <title>Whole-genome comparison between the type strain of Halobacterium salinarum (DSM 3754(T)) and the laboratory strains R1 and NRC-1.</title>
        <authorList>
            <person name="Pfeiffer F."/>
            <person name="Losensky G."/>
            <person name="Marchfelder A."/>
            <person name="Habermann B."/>
            <person name="Dyall-Smith M."/>
        </authorList>
    </citation>
    <scope>NUCLEOTIDE SEQUENCE</scope>
    <source>
        <strain evidence="1">91-R6</strain>
    </source>
</reference>
<evidence type="ECO:0000313" key="4">
    <source>
        <dbReference type="Proteomes" id="UP000323075"/>
    </source>
</evidence>
<dbReference type="GeneID" id="68694394"/>
<dbReference type="EMBL" id="VRYN01000001">
    <property type="protein sequence ID" value="TYO81714.1"/>
    <property type="molecule type" value="Genomic_DNA"/>
</dbReference>
<dbReference type="InterPro" id="IPR023375">
    <property type="entry name" value="ADC_dom_sf"/>
</dbReference>
<proteinExistence type="predicted"/>
<reference evidence="2 4" key="2">
    <citation type="submission" date="2019-07" db="EMBL/GenBank/DDBJ databases">
        <title>Genomic Encyclopedia of Archaeal and Bacterial Type Strains, Phase II (KMG-II): from individual species to whole genera.</title>
        <authorList>
            <person name="Goeker M."/>
        </authorList>
    </citation>
    <scope>NUCLEOTIDE SEQUENCE [LARGE SCALE GENOMIC DNA]</scope>
    <source>
        <strain evidence="2 4">DSM 3754</strain>
    </source>
</reference>
<organism evidence="1 3">
    <name type="scientific">Halobacterium salinarum (strain ATCC 33171 / DSM 3754 / JCM 8978 / NBRC 102687 / NCIMB 764 / 91-R6)</name>
    <dbReference type="NCBI Taxonomy" id="2597657"/>
    <lineage>
        <taxon>Archaea</taxon>
        <taxon>Methanobacteriati</taxon>
        <taxon>Methanobacteriota</taxon>
        <taxon>Stenosarchaea group</taxon>
        <taxon>Halobacteria</taxon>
        <taxon>Halobacteriales</taxon>
        <taxon>Halobacteriaceae</taxon>
        <taxon>Halobacterium</taxon>
    </lineage>
</organism>
<name>A0A4D6GXM5_HALS9</name>
<protein>
    <submittedName>
        <fullName evidence="1">DUF2071 family protein</fullName>
    </submittedName>
</protein>
<evidence type="ECO:0000313" key="1">
    <source>
        <dbReference type="EMBL" id="QCC45448.1"/>
    </source>
</evidence>
<dbReference type="Proteomes" id="UP000296216">
    <property type="component" value="Chromosome"/>
</dbReference>
<sequence length="229" mass="24898">MDVLSMRWADVLVASWPVDPEVVADRLPDGVDVDTHDGDAYLSVVPFVMENIRPRGLPSGVGRTFGELNLRTYVTVDGRPGIYFFNLDATDALGVRVARRLFGLPYYTADMRIERRAGGALAVRSTRTHAGQPSLAFDATYEQAGACSRATPGSLTAFLLERYRFFVASEDGTVYQGAVDHDPWQLADATLDVRRNDLFTANGFEQPAGSPHIAYSPGVDVTAGLPTVV</sequence>
<dbReference type="EMBL" id="CP038631">
    <property type="protein sequence ID" value="QCC45448.1"/>
    <property type="molecule type" value="Genomic_DNA"/>
</dbReference>
<accession>A0A4D6GXM5</accession>
<reference evidence="1 3" key="1">
    <citation type="journal article" date="2019" name="Microbiol. Resour. Announc.">
        <title>The Genome Sequence of the Halobacterium salinarum Type Strain Is Closely Related to That of Laboratory Strains NRC-1 and R1.</title>
        <authorList>
            <person name="Pfeiffer F."/>
            <person name="Marchfelder A."/>
            <person name="Habermann B."/>
            <person name="Dyall-Smith M.L."/>
        </authorList>
    </citation>
    <scope>NUCLEOTIDE SEQUENCE [LARGE SCALE GENOMIC DNA]</scope>
    <source>
        <strain evidence="1">91-R6</strain>
        <strain evidence="3">ATCC 33171 / DSM 3754 / JCM 8978 / NBRC 102687 / NCIMB 764 / 91-R6</strain>
    </source>
</reference>
<dbReference type="Proteomes" id="UP000323075">
    <property type="component" value="Unassembled WGS sequence"/>
</dbReference>
<gene>
    <name evidence="2" type="ORF">APQ99_00224</name>
    <name evidence="1" type="ORF">HBSAL_09010</name>
</gene>
<evidence type="ECO:0000313" key="2">
    <source>
        <dbReference type="EMBL" id="TYO81714.1"/>
    </source>
</evidence>
<dbReference type="RefSeq" id="WP_010903274.1">
    <property type="nucleotide sequence ID" value="NZ_VRYN01000001.1"/>
</dbReference>
<dbReference type="Gene3D" id="2.40.400.10">
    <property type="entry name" value="Acetoacetate decarboxylase-like"/>
    <property type="match status" value="1"/>
</dbReference>
<evidence type="ECO:0000313" key="3">
    <source>
        <dbReference type="Proteomes" id="UP000296216"/>
    </source>
</evidence>
<dbReference type="PANTHER" id="PTHR39186">
    <property type="entry name" value="DUF2071 FAMILY PROTEIN"/>
    <property type="match status" value="1"/>
</dbReference>
<dbReference type="Pfam" id="PF09844">
    <property type="entry name" value="DUF2071"/>
    <property type="match status" value="1"/>
</dbReference>